<proteinExistence type="predicted"/>
<name>A0A0H5QTB4_9EUKA</name>
<protein>
    <submittedName>
        <fullName evidence="1">Uncharacterized protein</fullName>
    </submittedName>
</protein>
<organism evidence="1">
    <name type="scientific">Spongospora subterranea</name>
    <dbReference type="NCBI Taxonomy" id="70186"/>
    <lineage>
        <taxon>Eukaryota</taxon>
        <taxon>Sar</taxon>
        <taxon>Rhizaria</taxon>
        <taxon>Endomyxa</taxon>
        <taxon>Phytomyxea</taxon>
        <taxon>Plasmodiophorida</taxon>
        <taxon>Plasmodiophoridae</taxon>
        <taxon>Spongospora</taxon>
    </lineage>
</organism>
<accession>A0A0H5QTB4</accession>
<sequence length="142" mass="16273">MQTHLCPSVRILTRTATELFKCDSNQPSAEGDQIYYRRAWSFSNGMKLENARVDPAEFHGSEVVFDCQQDMKQLSLRFPLSIQQCMSGIYQRESSDDSWKALQLIVPRSLDSVPIATIRISAPKLARSWKFFGFLLTYVCLI</sequence>
<evidence type="ECO:0000313" key="1">
    <source>
        <dbReference type="EMBL" id="CRZ05248.1"/>
    </source>
</evidence>
<reference evidence="1" key="1">
    <citation type="submission" date="2015-04" db="EMBL/GenBank/DDBJ databases">
        <title>The genome sequence of the plant pathogenic Rhizarian Plasmodiophora brassicae reveals insights in its biotrophic life cycle and the origin of chitin synthesis.</title>
        <authorList>
            <person name="Schwelm A."/>
            <person name="Fogelqvist J."/>
            <person name="Knaust A."/>
            <person name="Julke S."/>
            <person name="Lilja T."/>
            <person name="Dhandapani V."/>
            <person name="Bonilla-Rosso G."/>
            <person name="Karlsson M."/>
            <person name="Shevchenko A."/>
            <person name="Choi S.R."/>
            <person name="Kim H.G."/>
            <person name="Park J.Y."/>
            <person name="Lim Y.P."/>
            <person name="Ludwig-Muller J."/>
            <person name="Dixelius C."/>
        </authorList>
    </citation>
    <scope>NUCLEOTIDE SEQUENCE</scope>
    <source>
        <tissue evidence="1">Potato root galls</tissue>
    </source>
</reference>
<dbReference type="AlphaFoldDB" id="A0A0H5QTB4"/>
<dbReference type="EMBL" id="HACM01004806">
    <property type="protein sequence ID" value="CRZ05248.1"/>
    <property type="molecule type" value="Transcribed_RNA"/>
</dbReference>